<keyword evidence="2" id="KW-0067">ATP-binding</keyword>
<dbReference type="InterPro" id="IPR050629">
    <property type="entry name" value="STE20/SPS1-PAK"/>
</dbReference>
<dbReference type="GO" id="GO:0005524">
    <property type="term" value="F:ATP binding"/>
    <property type="evidence" value="ECO:0007669"/>
    <property type="project" value="UniProtKB-KW"/>
</dbReference>
<keyword evidence="4" id="KW-0812">Transmembrane</keyword>
<dbReference type="Pfam" id="PF13306">
    <property type="entry name" value="LRR_5"/>
    <property type="match status" value="1"/>
</dbReference>
<dbReference type="PANTHER" id="PTHR48012">
    <property type="entry name" value="STERILE20-LIKE KINASE, ISOFORM B-RELATED"/>
    <property type="match status" value="1"/>
</dbReference>
<dbReference type="PANTHER" id="PTHR48012:SF2">
    <property type="entry name" value="STERILE20-LIKE KINASE, ISOFORM B"/>
    <property type="match status" value="1"/>
</dbReference>
<dbReference type="Gene3D" id="1.10.510.10">
    <property type="entry name" value="Transferase(Phosphotransferase) domain 1"/>
    <property type="match status" value="1"/>
</dbReference>
<dbReference type="InterPro" id="IPR032675">
    <property type="entry name" value="LRR_dom_sf"/>
</dbReference>
<name>A0A196S906_BLAHN</name>
<dbReference type="SUPFAM" id="SSF56112">
    <property type="entry name" value="Protein kinase-like (PK-like)"/>
    <property type="match status" value="1"/>
</dbReference>
<dbReference type="SMART" id="SM00220">
    <property type="entry name" value="S_TKc"/>
    <property type="match status" value="1"/>
</dbReference>
<dbReference type="GO" id="GO:0005737">
    <property type="term" value="C:cytoplasm"/>
    <property type="evidence" value="ECO:0007669"/>
    <property type="project" value="TreeGrafter"/>
</dbReference>
<dbReference type="InterPro" id="IPR011009">
    <property type="entry name" value="Kinase-like_dom_sf"/>
</dbReference>
<dbReference type="InterPro" id="IPR026906">
    <property type="entry name" value="LRR_5"/>
</dbReference>
<gene>
    <name evidence="6" type="ORF">AV274_4825</name>
</gene>
<keyword evidence="7" id="KW-1185">Reference proteome</keyword>
<proteinExistence type="predicted"/>
<dbReference type="Gene3D" id="3.80.10.10">
    <property type="entry name" value="Ribonuclease Inhibitor"/>
    <property type="match status" value="2"/>
</dbReference>
<protein>
    <submittedName>
        <fullName evidence="6">STE family protein kinase</fullName>
    </submittedName>
</protein>
<dbReference type="PROSITE" id="PS50011">
    <property type="entry name" value="PROTEIN_KINASE_DOM"/>
    <property type="match status" value="1"/>
</dbReference>
<keyword evidence="6" id="KW-0418">Kinase</keyword>
<keyword evidence="1" id="KW-0547">Nucleotide-binding</keyword>
<feature type="transmembrane region" description="Helical" evidence="4">
    <location>
        <begin position="404"/>
        <end position="424"/>
    </location>
</feature>
<evidence type="ECO:0000256" key="2">
    <source>
        <dbReference type="ARBA" id="ARBA00022840"/>
    </source>
</evidence>
<feature type="region of interest" description="Disordered" evidence="3">
    <location>
        <begin position="175"/>
        <end position="225"/>
    </location>
</feature>
<evidence type="ECO:0000313" key="6">
    <source>
        <dbReference type="EMBL" id="OAO13508.1"/>
    </source>
</evidence>
<dbReference type="EMBL" id="LXWW01000380">
    <property type="protein sequence ID" value="OAO13508.1"/>
    <property type="molecule type" value="Genomic_DNA"/>
</dbReference>
<keyword evidence="4" id="KW-0472">Membrane</keyword>
<dbReference type="GO" id="GO:0004674">
    <property type="term" value="F:protein serine/threonine kinase activity"/>
    <property type="evidence" value="ECO:0007669"/>
    <property type="project" value="TreeGrafter"/>
</dbReference>
<feature type="compositionally biased region" description="Basic and acidic residues" evidence="3">
    <location>
        <begin position="175"/>
        <end position="192"/>
    </location>
</feature>
<keyword evidence="6" id="KW-0808">Transferase</keyword>
<organism evidence="6 7">
    <name type="scientific">Blastocystis sp. subtype 1 (strain ATCC 50177 / NandII)</name>
    <dbReference type="NCBI Taxonomy" id="478820"/>
    <lineage>
        <taxon>Eukaryota</taxon>
        <taxon>Sar</taxon>
        <taxon>Stramenopiles</taxon>
        <taxon>Bigyra</taxon>
        <taxon>Opalozoa</taxon>
        <taxon>Opalinata</taxon>
        <taxon>Blastocystidae</taxon>
        <taxon>Blastocystis</taxon>
    </lineage>
</organism>
<evidence type="ECO:0000256" key="3">
    <source>
        <dbReference type="SAM" id="MobiDB-lite"/>
    </source>
</evidence>
<reference evidence="6 7" key="1">
    <citation type="submission" date="2016-05" db="EMBL/GenBank/DDBJ databases">
        <title>Nuclear genome of Blastocystis sp. subtype 1 NandII.</title>
        <authorList>
            <person name="Gentekaki E."/>
            <person name="Curtis B."/>
            <person name="Stairs C."/>
            <person name="Eme L."/>
            <person name="Herman E."/>
            <person name="Klimes V."/>
            <person name="Arias M.C."/>
            <person name="Elias M."/>
            <person name="Hilliou F."/>
            <person name="Klute M."/>
            <person name="Malik S.-B."/>
            <person name="Pightling A."/>
            <person name="Rachubinski R."/>
            <person name="Salas D."/>
            <person name="Schlacht A."/>
            <person name="Suga H."/>
            <person name="Archibald J."/>
            <person name="Ball S.G."/>
            <person name="Clark G."/>
            <person name="Dacks J."/>
            <person name="Van Der Giezen M."/>
            <person name="Tsaousis A."/>
            <person name="Roger A."/>
        </authorList>
    </citation>
    <scope>NUCLEOTIDE SEQUENCE [LARGE SCALE GENOMIC DNA]</scope>
    <source>
        <strain evidence="7">ATCC 50177 / NandII</strain>
    </source>
</reference>
<accession>A0A196S906</accession>
<comment type="caution">
    <text evidence="6">The sequence shown here is derived from an EMBL/GenBank/DDBJ whole genome shotgun (WGS) entry which is preliminary data.</text>
</comment>
<evidence type="ECO:0000313" key="7">
    <source>
        <dbReference type="Proteomes" id="UP000078348"/>
    </source>
</evidence>
<feature type="domain" description="Protein kinase" evidence="5">
    <location>
        <begin position="1"/>
        <end position="144"/>
    </location>
</feature>
<dbReference type="InterPro" id="IPR000719">
    <property type="entry name" value="Prot_kinase_dom"/>
</dbReference>
<dbReference type="Pfam" id="PF00069">
    <property type="entry name" value="Pkinase"/>
    <property type="match status" value="1"/>
</dbReference>
<evidence type="ECO:0000256" key="4">
    <source>
        <dbReference type="SAM" id="Phobius"/>
    </source>
</evidence>
<dbReference type="AlphaFoldDB" id="A0A196S906"/>
<keyword evidence="4" id="KW-1133">Transmembrane helix</keyword>
<dbReference type="Proteomes" id="UP000078348">
    <property type="component" value="Unassembled WGS sequence"/>
</dbReference>
<evidence type="ECO:0000259" key="5">
    <source>
        <dbReference type="PROSITE" id="PS50011"/>
    </source>
</evidence>
<dbReference type="SUPFAM" id="SSF52058">
    <property type="entry name" value="L domain-like"/>
    <property type="match status" value="1"/>
</dbReference>
<dbReference type="OrthoDB" id="346907at2759"/>
<dbReference type="STRING" id="478820.A0A196S906"/>
<sequence>MHDLDTLSTNHPLIYPKPNNMLIAHDGVVKVGDYCIMTGMESSLYLTTTMRNALWYMAPEVFEGKEELKSDVWCLGISLIEMAEGKNPFEGCNQMQLMKKLMTESPSLSGEGWSAECVDFVGKCVVRSVEERWTVSQLMDHPFVKESVVRIRREGVSPVLAQWVEVKENTIEGNCEEKEENKTQNEWEEKENTTQNECEEKENTTHNEWEEKEENATQNESKEETIPPMEELPENGIVTCKAALDALTEQVSFITVQSCADYRSEVLDFSRFANLEVLKIEKDCFDYPSKLKIEGLKKLKGVEIASGCFHCTNADSEVIIRNCPELTELVIGDHSFPSFKSLRMSGLPSLQRIQMGAECFREVSLEVKTMENLEVLVLDCPKLRTSKTPVGDKKGVCCLRNWEGFVPILLVCLFVGMVALLVVMSNYSNEREKRQTVEDLIECLNDTSISANVDELIITGGHCNENITTIHFGGFKKLKNLTIEENSLMGVNVVKLDGLKELERVVIGENTFTRENGSFVLKGCSSLRELRIGDNAFERFTKLELKKLPMLEEVEIGRNCFGEVDAVNWKGMKKVESVKIGEGSFGAKGGSFSVQQFQNLIELEIGNDAFANFDHFSLSDVPQLSSVSIGNNCFQNVNKVEFIGLEKLESVTIQRGSFLGNENATVSSMHLKPMGVMIVNGLFVVRNCPFLKTMTVDDDSFSHYKVCEIENVQGLESIAIGRNCFSSADLKLKGE</sequence>
<evidence type="ECO:0000256" key="1">
    <source>
        <dbReference type="ARBA" id="ARBA00022741"/>
    </source>
</evidence>